<evidence type="ECO:0000259" key="2">
    <source>
        <dbReference type="Pfam" id="PF00266"/>
    </source>
</evidence>
<dbReference type="Proteomes" id="UP001203284">
    <property type="component" value="Unassembled WGS sequence"/>
</dbReference>
<dbReference type="RefSeq" id="WP_247029181.1">
    <property type="nucleotide sequence ID" value="NZ_JALKCH010000006.1"/>
</dbReference>
<dbReference type="Gene3D" id="3.40.640.10">
    <property type="entry name" value="Type I PLP-dependent aspartate aminotransferase-like (Major domain)"/>
    <property type="match status" value="1"/>
</dbReference>
<dbReference type="PANTHER" id="PTHR43586">
    <property type="entry name" value="CYSTEINE DESULFURASE"/>
    <property type="match status" value="1"/>
</dbReference>
<dbReference type="NCBIfam" id="TIGR01976">
    <property type="entry name" value="am_tr_V_VC1184"/>
    <property type="match status" value="1"/>
</dbReference>
<dbReference type="SUPFAM" id="SSF53383">
    <property type="entry name" value="PLP-dependent transferases"/>
    <property type="match status" value="1"/>
</dbReference>
<keyword evidence="4" id="KW-1185">Reference proteome</keyword>
<name>A0ABT0DBU4_9HYPH</name>
<evidence type="ECO:0000256" key="1">
    <source>
        <dbReference type="ARBA" id="ARBA00022898"/>
    </source>
</evidence>
<dbReference type="InterPro" id="IPR011340">
    <property type="entry name" value="Cys_dSase-rel"/>
</dbReference>
<reference evidence="3 4" key="1">
    <citation type="submission" date="2022-04" db="EMBL/GenBank/DDBJ databases">
        <authorList>
            <person name="Grouzdev D.S."/>
            <person name="Pantiukh K.S."/>
            <person name="Krutkina M.S."/>
        </authorList>
    </citation>
    <scope>NUCLEOTIDE SEQUENCE [LARGE SCALE GENOMIC DNA]</scope>
    <source>
        <strain evidence="3 4">6x-1</strain>
    </source>
</reference>
<evidence type="ECO:0000313" key="3">
    <source>
        <dbReference type="EMBL" id="MCK0197433.1"/>
    </source>
</evidence>
<dbReference type="InterPro" id="IPR015422">
    <property type="entry name" value="PyrdxlP-dep_Trfase_small"/>
</dbReference>
<evidence type="ECO:0000313" key="4">
    <source>
        <dbReference type="Proteomes" id="UP001203284"/>
    </source>
</evidence>
<feature type="domain" description="Aminotransferase class V" evidence="2">
    <location>
        <begin position="26"/>
        <end position="281"/>
    </location>
</feature>
<comment type="caution">
    <text evidence="3">The sequence shown here is derived from an EMBL/GenBank/DDBJ whole genome shotgun (WGS) entry which is preliminary data.</text>
</comment>
<organism evidence="3 4">
    <name type="scientific">Ancylobacter crimeensis</name>
    <dbReference type="NCBI Taxonomy" id="2579147"/>
    <lineage>
        <taxon>Bacteria</taxon>
        <taxon>Pseudomonadati</taxon>
        <taxon>Pseudomonadota</taxon>
        <taxon>Alphaproteobacteria</taxon>
        <taxon>Hyphomicrobiales</taxon>
        <taxon>Xanthobacteraceae</taxon>
        <taxon>Ancylobacter</taxon>
    </lineage>
</organism>
<sequence>MAYDVHDVRRHFPGLARERDGKPVAFLDNPAGTQVPLSVVDRMASAMLHTNANLGGAFDTSIEAGEMVDGAHRAAATLVNAAETGEVFFGQNMTTLTFAMSRSIGSLLKEGDEIVLSRMDHDANVAPWLMLAEDRGLVVRWLDFSPETYEFDLADLAALMNPRTRLVAVCYASNITGTINDIAGISKIAHEAGALVYVDAVQYAPHGLIDVQALGCDFLVCSAYKFFGPHYGIFWGRREVLDRLRAYKVRAASGDLPWRFTTGTTNREQLAGVHAAIDYIAGLSRFEPALGTTVDLRGRLAAGFRVMKRHDDMLTLRLIEGLKPFNRVRILGITDPAAIARRVSTVSFYVEEASSADIVAPWNSEGIQVWSGHNYGLEPNRRLGILEKGSGIRVGPVHYNTPEEIDRVIAAVDRSLGERN</sequence>
<dbReference type="PANTHER" id="PTHR43586:SF21">
    <property type="entry name" value="PYRIDOXAL PHOSPHATE (PLP)-DEPENDENT ASPARTATE AMINOTRANSFERASE SUPERFAMILY"/>
    <property type="match status" value="1"/>
</dbReference>
<dbReference type="EMBL" id="JALKCH010000006">
    <property type="protein sequence ID" value="MCK0197433.1"/>
    <property type="molecule type" value="Genomic_DNA"/>
</dbReference>
<feature type="domain" description="Aminotransferase class V" evidence="2">
    <location>
        <begin position="302"/>
        <end position="408"/>
    </location>
</feature>
<gene>
    <name evidence="3" type="ORF">MWN34_10960</name>
</gene>
<keyword evidence="1" id="KW-0663">Pyridoxal phosphate</keyword>
<accession>A0ABT0DBU4</accession>
<dbReference type="InterPro" id="IPR015424">
    <property type="entry name" value="PyrdxlP-dep_Trfase"/>
</dbReference>
<dbReference type="InterPro" id="IPR000192">
    <property type="entry name" value="Aminotrans_V_dom"/>
</dbReference>
<dbReference type="Gene3D" id="3.90.1150.10">
    <property type="entry name" value="Aspartate Aminotransferase, domain 1"/>
    <property type="match status" value="1"/>
</dbReference>
<protein>
    <submittedName>
        <fullName evidence="3">Cysteine desulfurase-like protein</fullName>
    </submittedName>
</protein>
<proteinExistence type="predicted"/>
<dbReference type="Pfam" id="PF00266">
    <property type="entry name" value="Aminotran_5"/>
    <property type="match status" value="2"/>
</dbReference>
<dbReference type="InterPro" id="IPR015421">
    <property type="entry name" value="PyrdxlP-dep_Trfase_major"/>
</dbReference>